<proteinExistence type="inferred from homology"/>
<evidence type="ECO:0000313" key="4">
    <source>
        <dbReference type="EMBL" id="GET91105.1"/>
    </source>
</evidence>
<dbReference type="PANTHER" id="PTHR12835">
    <property type="entry name" value="BIOTIN PROTEIN LIGASE"/>
    <property type="match status" value="1"/>
</dbReference>
<dbReference type="SUPFAM" id="SSF55681">
    <property type="entry name" value="Class II aaRS and biotin synthetases"/>
    <property type="match status" value="1"/>
</dbReference>
<evidence type="ECO:0000256" key="1">
    <source>
        <dbReference type="ARBA" id="ARBA00009934"/>
    </source>
</evidence>
<dbReference type="PROSITE" id="PS51733">
    <property type="entry name" value="BPL_LPL_CATALYTIC"/>
    <property type="match status" value="1"/>
</dbReference>
<dbReference type="GO" id="GO:0005737">
    <property type="term" value="C:cytoplasm"/>
    <property type="evidence" value="ECO:0007669"/>
    <property type="project" value="TreeGrafter"/>
</dbReference>
<comment type="caution">
    <text evidence="4">The sequence shown here is derived from an EMBL/GenBank/DDBJ whole genome shotgun (WGS) entry which is preliminary data.</text>
</comment>
<dbReference type="CDD" id="cd16442">
    <property type="entry name" value="BPL"/>
    <property type="match status" value="1"/>
</dbReference>
<gene>
    <name evidence="4" type="ORF">LtaPh_3110200</name>
</gene>
<dbReference type="InterPro" id="IPR004408">
    <property type="entry name" value="Biotin_CoA_COase_ligase"/>
</dbReference>
<keyword evidence="2" id="KW-0436">Ligase</keyword>
<dbReference type="EMBL" id="BLBS01000046">
    <property type="protein sequence ID" value="GET91105.1"/>
    <property type="molecule type" value="Genomic_DNA"/>
</dbReference>
<name>A0A640KPV4_LEITA</name>
<evidence type="ECO:0000256" key="2">
    <source>
        <dbReference type="ARBA" id="ARBA00022598"/>
    </source>
</evidence>
<dbReference type="AlphaFoldDB" id="A0A640KPV4"/>
<dbReference type="GO" id="GO:0004077">
    <property type="term" value="F:biotin--[biotin carboxyl-carrier protein] ligase activity"/>
    <property type="evidence" value="ECO:0007669"/>
    <property type="project" value="InterPro"/>
</dbReference>
<dbReference type="OrthoDB" id="10250105at2759"/>
<evidence type="ECO:0000259" key="3">
    <source>
        <dbReference type="PROSITE" id="PS51733"/>
    </source>
</evidence>
<dbReference type="Proteomes" id="UP000419144">
    <property type="component" value="Unassembled WGS sequence"/>
</dbReference>
<comment type="similarity">
    <text evidence="1">Belongs to the biotin--protein ligase family.</text>
</comment>
<dbReference type="Pfam" id="PF03099">
    <property type="entry name" value="BPL_LplA_LipB"/>
    <property type="match status" value="1"/>
</dbReference>
<dbReference type="Gene3D" id="3.30.930.10">
    <property type="entry name" value="Bira Bifunctional Protein, Domain 2"/>
    <property type="match status" value="1"/>
</dbReference>
<keyword evidence="5" id="KW-1185">Reference proteome</keyword>
<reference evidence="4" key="1">
    <citation type="submission" date="2019-11" db="EMBL/GenBank/DDBJ databases">
        <title>Leishmania tarentolae CDS.</title>
        <authorList>
            <person name="Goto Y."/>
            <person name="Yamagishi J."/>
        </authorList>
    </citation>
    <scope>NUCLEOTIDE SEQUENCE [LARGE SCALE GENOMIC DNA]</scope>
    <source>
        <strain evidence="4">Parrot Tar II</strain>
    </source>
</reference>
<dbReference type="InterPro" id="IPR045864">
    <property type="entry name" value="aa-tRNA-synth_II/BPL/LPL"/>
</dbReference>
<organism evidence="4 5">
    <name type="scientific">Leishmania tarentolae</name>
    <name type="common">Sauroleishmania tarentolae</name>
    <dbReference type="NCBI Taxonomy" id="5689"/>
    <lineage>
        <taxon>Eukaryota</taxon>
        <taxon>Discoba</taxon>
        <taxon>Euglenozoa</taxon>
        <taxon>Kinetoplastea</taxon>
        <taxon>Metakinetoplastina</taxon>
        <taxon>Trypanosomatida</taxon>
        <taxon>Trypanosomatidae</taxon>
        <taxon>Leishmaniinae</taxon>
        <taxon>Leishmania</taxon>
        <taxon>lizard Leishmania</taxon>
    </lineage>
</organism>
<dbReference type="PANTHER" id="PTHR12835:SF5">
    <property type="entry name" value="BIOTIN--PROTEIN LIGASE"/>
    <property type="match status" value="1"/>
</dbReference>
<accession>A0A640KPV4</accession>
<evidence type="ECO:0000313" key="5">
    <source>
        <dbReference type="Proteomes" id="UP000419144"/>
    </source>
</evidence>
<feature type="domain" description="BPL/LPL catalytic" evidence="3">
    <location>
        <begin position="3"/>
        <end position="201"/>
    </location>
</feature>
<dbReference type="VEuPathDB" id="TriTrypDB:LtaPh_3110200"/>
<sequence length="263" mass="28571">MSARFPPNIKFLEEVTSTMDAARTMRTTADGKPFAIVAGEQTAGRGTGGRTWTSPKGNLYMTLGLPQQSEPPCFKQELVPVLPLVCGLASRRAVLEVLHLEAGVVKASVAAEAAKAVSTKWPNDIIYNHKKIGGSLIESDGDYFIVGIGMNITVAPQITDAGREATTINAIADDFGVNSCTSEELANAIWRHFFDMCMSPECTRESVIETFDKVMDKSLKLHKRLPGGRDPEELTAVALNSWGHLKVRHADGSVEDLSAEYLY</sequence>
<dbReference type="InterPro" id="IPR004143">
    <property type="entry name" value="BPL_LPL_catalytic"/>
</dbReference>
<protein>
    <submittedName>
        <fullName evidence="4">Biotin/lipoate protein ligase-like protein</fullName>
    </submittedName>
</protein>